<reference evidence="2 3" key="1">
    <citation type="submission" date="2019-03" db="EMBL/GenBank/DDBJ databases">
        <title>Genomic Encyclopedia of Archaeal and Bacterial Type Strains, Phase II (KMG-II): from individual species to whole genera.</title>
        <authorList>
            <person name="Goeker M."/>
        </authorList>
    </citation>
    <scope>NUCLEOTIDE SEQUENCE [LARGE SCALE GENOMIC DNA]</scope>
    <source>
        <strain evidence="2 3">DSM 28323</strain>
    </source>
</reference>
<evidence type="ECO:0000256" key="1">
    <source>
        <dbReference type="SAM" id="Phobius"/>
    </source>
</evidence>
<evidence type="ECO:0000313" key="3">
    <source>
        <dbReference type="Proteomes" id="UP000295741"/>
    </source>
</evidence>
<feature type="transmembrane region" description="Helical" evidence="1">
    <location>
        <begin position="39"/>
        <end position="57"/>
    </location>
</feature>
<dbReference type="OrthoDB" id="672453at2"/>
<organism evidence="2 3">
    <name type="scientific">Sediminibacterium goheungense</name>
    <dbReference type="NCBI Taxonomy" id="1086393"/>
    <lineage>
        <taxon>Bacteria</taxon>
        <taxon>Pseudomonadati</taxon>
        <taxon>Bacteroidota</taxon>
        <taxon>Chitinophagia</taxon>
        <taxon>Chitinophagales</taxon>
        <taxon>Chitinophagaceae</taxon>
        <taxon>Sediminibacterium</taxon>
    </lineage>
</organism>
<keyword evidence="1" id="KW-0812">Transmembrane</keyword>
<keyword evidence="1" id="KW-1133">Transmembrane helix</keyword>
<gene>
    <name evidence="2" type="ORF">BC659_1595</name>
</gene>
<protein>
    <recommendedName>
        <fullName evidence="4">VanZ like protein</fullName>
    </recommendedName>
</protein>
<feature type="transmembrane region" description="Helical" evidence="1">
    <location>
        <begin position="102"/>
        <end position="126"/>
    </location>
</feature>
<dbReference type="EMBL" id="SNWP01000011">
    <property type="protein sequence ID" value="TDO26289.1"/>
    <property type="molecule type" value="Genomic_DNA"/>
</dbReference>
<dbReference type="AlphaFoldDB" id="A0A4R6IUK3"/>
<keyword evidence="1" id="KW-0472">Membrane</keyword>
<proteinExistence type="predicted"/>
<feature type="transmembrane region" description="Helical" evidence="1">
    <location>
        <begin position="64"/>
        <end position="82"/>
    </location>
</feature>
<dbReference type="Proteomes" id="UP000295741">
    <property type="component" value="Unassembled WGS sequence"/>
</dbReference>
<dbReference type="RefSeq" id="WP_133474151.1">
    <property type="nucleotide sequence ID" value="NZ_SNWP01000011.1"/>
</dbReference>
<comment type="caution">
    <text evidence="2">The sequence shown here is derived from an EMBL/GenBank/DDBJ whole genome shotgun (WGS) entry which is preliminary data.</text>
</comment>
<feature type="transmembrane region" description="Helical" evidence="1">
    <location>
        <begin position="12"/>
        <end position="33"/>
    </location>
</feature>
<sequence>MTLFQNKKTNLFLAFLFLAVSIIGFMVKLPSAFRHYDKELHSLFYFLAAAFLNVLFAKKRFSRHILIFAFLYLLGMSIEYAQEYSNQFFRKRIHGRYDKEDILSNLKGLIAFSVLWIVYVGVVSFIKKPSIRNEADDRQ</sequence>
<evidence type="ECO:0000313" key="2">
    <source>
        <dbReference type="EMBL" id="TDO26289.1"/>
    </source>
</evidence>
<accession>A0A4R6IUK3</accession>
<evidence type="ECO:0008006" key="4">
    <source>
        <dbReference type="Google" id="ProtNLM"/>
    </source>
</evidence>
<keyword evidence="3" id="KW-1185">Reference proteome</keyword>
<name>A0A4R6IUK3_9BACT</name>